<comment type="caution">
    <text evidence="2">The sequence shown here is derived from an EMBL/GenBank/DDBJ whole genome shotgun (WGS) entry which is preliminary data.</text>
</comment>
<evidence type="ECO:0000313" key="2">
    <source>
        <dbReference type="EMBL" id="MFC7317890.1"/>
    </source>
</evidence>
<reference evidence="2 3" key="1">
    <citation type="journal article" date="2019" name="Int. J. Syst. Evol. Microbiol.">
        <title>The Global Catalogue of Microorganisms (GCM) 10K type strain sequencing project: providing services to taxonomists for standard genome sequencing and annotation.</title>
        <authorList>
            <consortium name="The Broad Institute Genomics Platform"/>
            <consortium name="The Broad Institute Genome Sequencing Center for Infectious Disease"/>
            <person name="Wu L."/>
            <person name="Ma J."/>
        </authorList>
    </citation>
    <scope>NUCLEOTIDE SEQUENCE [LARGE SCALE GENOMIC DNA]</scope>
    <source>
        <strain evidence="2 3">PSR21</strain>
    </source>
</reference>
<name>A0ABD6ABQ3_9EURY</name>
<accession>A0ABD6ABQ3</accession>
<dbReference type="Proteomes" id="UP001596547">
    <property type="component" value="Unassembled WGS sequence"/>
</dbReference>
<gene>
    <name evidence="2" type="ORF">ACFQPE_13975</name>
</gene>
<dbReference type="GeneID" id="79315427"/>
<keyword evidence="1" id="KW-1133">Transmembrane helix</keyword>
<proteinExistence type="predicted"/>
<dbReference type="AlphaFoldDB" id="A0ABD6ABQ3"/>
<keyword evidence="1" id="KW-0472">Membrane</keyword>
<feature type="transmembrane region" description="Helical" evidence="1">
    <location>
        <begin position="149"/>
        <end position="168"/>
    </location>
</feature>
<evidence type="ECO:0000256" key="1">
    <source>
        <dbReference type="SAM" id="Phobius"/>
    </source>
</evidence>
<feature type="transmembrane region" description="Helical" evidence="1">
    <location>
        <begin position="340"/>
        <end position="366"/>
    </location>
</feature>
<evidence type="ECO:0000313" key="3">
    <source>
        <dbReference type="Proteomes" id="UP001596547"/>
    </source>
</evidence>
<keyword evidence="1" id="KW-0812">Transmembrane</keyword>
<dbReference type="PANTHER" id="PTHR38815:SF1">
    <property type="entry name" value="DUF373 FAMILY PROTEIN"/>
    <property type="match status" value="1"/>
</dbReference>
<dbReference type="EMBL" id="JBHTBF010000002">
    <property type="protein sequence ID" value="MFC7317890.1"/>
    <property type="molecule type" value="Genomic_DNA"/>
</dbReference>
<keyword evidence="3" id="KW-1185">Reference proteome</keyword>
<dbReference type="PANTHER" id="PTHR38815">
    <property type="entry name" value="HYPOTHETICAL MEMBRANE PROTEIN, CONSERVED, DUF373 FAMILY"/>
    <property type="match status" value="1"/>
</dbReference>
<sequence>MGTLVLCIDRDGSTPRDAPLVGEEAVADLVTEVGVEDPEDSHVNCLLEGLRVARDLRDDGEQPILAVLSCAGSTVNANRALAAQVDDLVAAYDPDGAVVVVDSAEDEQTLPIIESRVRVDAVDRVIVRQARDIESTYYLLKQVLADEELRKTVLVPIGVALLAFPALLTAADSIAVAVAVVAGVIGVFFLYKGLGVDGALAGLPGAVRTAFYAGRVSVVTYVVGVGLALVGVFLGAVGTTQVTDPVLIALEFLYESVPWFVLGALAAAMGRLVDEWLVNDRVRRSFMNLPFGIVGLGFVVRGFAGFFLERAGVIDRLRVPPVTVGPVSVDGFALTAGTRLAAFLIAGLVVSVLGVGVSSYVSGVAVEEIDDRA</sequence>
<feature type="transmembrane region" description="Helical" evidence="1">
    <location>
        <begin position="212"/>
        <end position="237"/>
    </location>
</feature>
<dbReference type="Pfam" id="PF04123">
    <property type="entry name" value="DUF373"/>
    <property type="match status" value="1"/>
</dbReference>
<protein>
    <submittedName>
        <fullName evidence="2">DUF373 family protein</fullName>
    </submittedName>
</protein>
<feature type="transmembrane region" description="Helical" evidence="1">
    <location>
        <begin position="174"/>
        <end position="191"/>
    </location>
</feature>
<feature type="transmembrane region" description="Helical" evidence="1">
    <location>
        <begin position="286"/>
        <end position="308"/>
    </location>
</feature>
<dbReference type="RefSeq" id="WP_276302874.1">
    <property type="nucleotide sequence ID" value="NZ_CP119992.1"/>
</dbReference>
<organism evidence="2 3">
    <name type="scientific">Halomarina halobia</name>
    <dbReference type="NCBI Taxonomy" id="3033386"/>
    <lineage>
        <taxon>Archaea</taxon>
        <taxon>Methanobacteriati</taxon>
        <taxon>Methanobacteriota</taxon>
        <taxon>Stenosarchaea group</taxon>
        <taxon>Halobacteria</taxon>
        <taxon>Halobacteriales</taxon>
        <taxon>Natronomonadaceae</taxon>
        <taxon>Halomarina</taxon>
    </lineage>
</organism>
<feature type="transmembrane region" description="Helical" evidence="1">
    <location>
        <begin position="257"/>
        <end position="274"/>
    </location>
</feature>
<dbReference type="InterPro" id="IPR007254">
    <property type="entry name" value="DUF373"/>
</dbReference>